<evidence type="ECO:0000313" key="3">
    <source>
        <dbReference type="Proteomes" id="UP001163046"/>
    </source>
</evidence>
<dbReference type="InterPro" id="IPR036259">
    <property type="entry name" value="MFS_trans_sf"/>
</dbReference>
<dbReference type="InterPro" id="IPR050327">
    <property type="entry name" value="Proton-linked_MCT"/>
</dbReference>
<dbReference type="AlphaFoldDB" id="A0A9X0CQA0"/>
<name>A0A9X0CQA0_9CNID</name>
<feature type="transmembrane region" description="Helical" evidence="1">
    <location>
        <begin position="104"/>
        <end position="124"/>
    </location>
</feature>
<dbReference type="Proteomes" id="UP001163046">
    <property type="component" value="Unassembled WGS sequence"/>
</dbReference>
<dbReference type="SUPFAM" id="SSF103473">
    <property type="entry name" value="MFS general substrate transporter"/>
    <property type="match status" value="1"/>
</dbReference>
<gene>
    <name evidence="2" type="ORF">OS493_020511</name>
</gene>
<keyword evidence="1" id="KW-0812">Transmembrane</keyword>
<feature type="transmembrane region" description="Helical" evidence="1">
    <location>
        <begin position="50"/>
        <end position="70"/>
    </location>
</feature>
<accession>A0A9X0CQA0</accession>
<sequence>MQSSPRVPWNTTFLVLVITAGAFTFSRQVPYVHLIKHCDDLGISADKSSTIYLFVGIFASLGRFGGGALCDMKFVNTRLLFQASTFVMGASTLLLTLAKHYGGLVAYAIIFCSADGLMMTSSVIECLKSVEESKNASAFGLQMMFSGLFALISPPLSGLMADKYGNYIAAFLMAGGVGVFASLIPFIILCVKRESKEDEEENLDVDIEEEAVPRLESSV</sequence>
<evidence type="ECO:0000313" key="2">
    <source>
        <dbReference type="EMBL" id="KAJ7372087.1"/>
    </source>
</evidence>
<keyword evidence="3" id="KW-1185">Reference proteome</keyword>
<organism evidence="2 3">
    <name type="scientific">Desmophyllum pertusum</name>
    <dbReference type="NCBI Taxonomy" id="174260"/>
    <lineage>
        <taxon>Eukaryota</taxon>
        <taxon>Metazoa</taxon>
        <taxon>Cnidaria</taxon>
        <taxon>Anthozoa</taxon>
        <taxon>Hexacorallia</taxon>
        <taxon>Scleractinia</taxon>
        <taxon>Caryophylliina</taxon>
        <taxon>Caryophylliidae</taxon>
        <taxon>Desmophyllum</taxon>
    </lineage>
</organism>
<reference evidence="2" key="1">
    <citation type="submission" date="2023-01" db="EMBL/GenBank/DDBJ databases">
        <title>Genome assembly of the deep-sea coral Lophelia pertusa.</title>
        <authorList>
            <person name="Herrera S."/>
            <person name="Cordes E."/>
        </authorList>
    </citation>
    <scope>NUCLEOTIDE SEQUENCE</scope>
    <source>
        <strain evidence="2">USNM1676648</strain>
        <tissue evidence="2">Polyp</tissue>
    </source>
</reference>
<protein>
    <submittedName>
        <fullName evidence="2">Uncharacterized protein</fullName>
    </submittedName>
</protein>
<keyword evidence="1" id="KW-1133">Transmembrane helix</keyword>
<proteinExistence type="predicted"/>
<feature type="transmembrane region" description="Helical" evidence="1">
    <location>
        <begin position="168"/>
        <end position="191"/>
    </location>
</feature>
<dbReference type="Gene3D" id="1.20.1250.20">
    <property type="entry name" value="MFS general substrate transporter like domains"/>
    <property type="match status" value="1"/>
</dbReference>
<feature type="transmembrane region" description="Helical" evidence="1">
    <location>
        <begin position="136"/>
        <end position="156"/>
    </location>
</feature>
<dbReference type="EMBL" id="MU826838">
    <property type="protein sequence ID" value="KAJ7372087.1"/>
    <property type="molecule type" value="Genomic_DNA"/>
</dbReference>
<evidence type="ECO:0000256" key="1">
    <source>
        <dbReference type="SAM" id="Phobius"/>
    </source>
</evidence>
<comment type="caution">
    <text evidence="2">The sequence shown here is derived from an EMBL/GenBank/DDBJ whole genome shotgun (WGS) entry which is preliminary data.</text>
</comment>
<keyword evidence="1" id="KW-0472">Membrane</keyword>
<dbReference type="PANTHER" id="PTHR11360">
    <property type="entry name" value="MONOCARBOXYLATE TRANSPORTER"/>
    <property type="match status" value="1"/>
</dbReference>
<dbReference type="PANTHER" id="PTHR11360:SF251">
    <property type="entry name" value="MAJOR FACILITATOR SUPERFAMILY (MFS) PROFILE DOMAIN-CONTAINING PROTEIN"/>
    <property type="match status" value="1"/>
</dbReference>
<dbReference type="OrthoDB" id="5963921at2759"/>
<feature type="transmembrane region" description="Helical" evidence="1">
    <location>
        <begin position="79"/>
        <end position="98"/>
    </location>
</feature>